<gene>
    <name evidence="1" type="ORF">MLD38_032730</name>
</gene>
<dbReference type="EMBL" id="CM042889">
    <property type="protein sequence ID" value="KAI4319085.1"/>
    <property type="molecule type" value="Genomic_DNA"/>
</dbReference>
<proteinExistence type="predicted"/>
<protein>
    <submittedName>
        <fullName evidence="1">Uncharacterized protein</fullName>
    </submittedName>
</protein>
<evidence type="ECO:0000313" key="1">
    <source>
        <dbReference type="EMBL" id="KAI4319085.1"/>
    </source>
</evidence>
<evidence type="ECO:0000313" key="2">
    <source>
        <dbReference type="Proteomes" id="UP001057402"/>
    </source>
</evidence>
<comment type="caution">
    <text evidence="1">The sequence shown here is derived from an EMBL/GenBank/DDBJ whole genome shotgun (WGS) entry which is preliminary data.</text>
</comment>
<reference evidence="2" key="1">
    <citation type="journal article" date="2023" name="Front. Plant Sci.">
        <title>Chromosomal-level genome assembly of Melastoma candidum provides insights into trichome evolution.</title>
        <authorList>
            <person name="Zhong Y."/>
            <person name="Wu W."/>
            <person name="Sun C."/>
            <person name="Zou P."/>
            <person name="Liu Y."/>
            <person name="Dai S."/>
            <person name="Zhou R."/>
        </authorList>
    </citation>
    <scope>NUCLEOTIDE SEQUENCE [LARGE SCALE GENOMIC DNA]</scope>
</reference>
<organism evidence="1 2">
    <name type="scientific">Melastoma candidum</name>
    <dbReference type="NCBI Taxonomy" id="119954"/>
    <lineage>
        <taxon>Eukaryota</taxon>
        <taxon>Viridiplantae</taxon>
        <taxon>Streptophyta</taxon>
        <taxon>Embryophyta</taxon>
        <taxon>Tracheophyta</taxon>
        <taxon>Spermatophyta</taxon>
        <taxon>Magnoliopsida</taxon>
        <taxon>eudicotyledons</taxon>
        <taxon>Gunneridae</taxon>
        <taxon>Pentapetalae</taxon>
        <taxon>rosids</taxon>
        <taxon>malvids</taxon>
        <taxon>Myrtales</taxon>
        <taxon>Melastomataceae</taxon>
        <taxon>Melastomatoideae</taxon>
        <taxon>Melastomateae</taxon>
        <taxon>Melastoma</taxon>
    </lineage>
</organism>
<name>A0ACB9M8S7_9MYRT</name>
<dbReference type="Proteomes" id="UP001057402">
    <property type="component" value="Chromosome 10"/>
</dbReference>
<sequence>MVVPAMEVVVSVVLLFAGIAVLVLIHVCIVRGAFREGGGVLITRMSGGGDGPDPVPHKMSRDDIEMLPCFEFGVGEGKGIGKNLGQVDCAVCLESFVVGDVCRLLPGCGHCFHACCIDSWIVKTPVCPVCRKRIATACPMDYKVAGAAAAGT</sequence>
<keyword evidence="2" id="KW-1185">Reference proteome</keyword>
<accession>A0ACB9M8S7</accession>